<dbReference type="PANTHER" id="PTHR33619:SF3">
    <property type="entry name" value="POLYSACCHARIDE EXPORT PROTEIN GFCE-RELATED"/>
    <property type="match status" value="1"/>
</dbReference>
<name>E1YJE6_9BACT</name>
<dbReference type="EMBL" id="FR695877">
    <property type="protein sequence ID" value="CBX31400.1"/>
    <property type="molecule type" value="Genomic_DNA"/>
</dbReference>
<keyword evidence="1" id="KW-0732">Signal</keyword>
<accession>E1YJE6</accession>
<dbReference type="PANTHER" id="PTHR33619">
    <property type="entry name" value="POLYSACCHARIDE EXPORT PROTEIN GFCE-RELATED"/>
    <property type="match status" value="1"/>
</dbReference>
<dbReference type="AlphaFoldDB" id="E1YJE6"/>
<dbReference type="InterPro" id="IPR003715">
    <property type="entry name" value="Poly_export_N"/>
</dbReference>
<evidence type="ECO:0000313" key="4">
    <source>
        <dbReference type="EMBL" id="CBX31400.1"/>
    </source>
</evidence>
<sequence>MNILRKLNFIILSAFFIIVLPIHALSQQKSDLNPKATTSEKAGVDNNTYVIGAEDVLDIFVWREDSLTKSVTVRMDGKISLPLADDIQASGLTPLQLKEIITNKLKNFIDNPTVSVTVTQANSYKVYISGQVKNPGIFRLRSETSFLQLIIMTGGFTDWADQKHIEIIRNENGAEKRITVNYKKIAEGKEPDMAMKNGDTVIVP</sequence>
<organism evidence="4">
    <name type="scientific">uncultured Desulfobacterium sp</name>
    <dbReference type="NCBI Taxonomy" id="201089"/>
    <lineage>
        <taxon>Bacteria</taxon>
        <taxon>Pseudomonadati</taxon>
        <taxon>Thermodesulfobacteriota</taxon>
        <taxon>Desulfobacteria</taxon>
        <taxon>Desulfobacterales</taxon>
        <taxon>Desulfobacteriaceae</taxon>
        <taxon>Desulfobacterium</taxon>
        <taxon>environmental samples</taxon>
    </lineage>
</organism>
<proteinExistence type="predicted"/>
<evidence type="ECO:0000256" key="1">
    <source>
        <dbReference type="ARBA" id="ARBA00022729"/>
    </source>
</evidence>
<dbReference type="GO" id="GO:0015159">
    <property type="term" value="F:polysaccharide transmembrane transporter activity"/>
    <property type="evidence" value="ECO:0007669"/>
    <property type="project" value="InterPro"/>
</dbReference>
<reference evidence="4" key="1">
    <citation type="journal article" date="2011" name="Environ. Microbiol.">
        <title>Genomic insights into the metabolic potential of the polycyclic aromatic hydrocarbon degrading sulfate-reducing Deltaproteobacterium N47.</title>
        <authorList>
            <person name="Bergmann F."/>
            <person name="Selesi D."/>
            <person name="Weinmaier T."/>
            <person name="Tischler P."/>
            <person name="Rattei T."/>
            <person name="Meckenstock R.U."/>
        </authorList>
    </citation>
    <scope>NUCLEOTIDE SEQUENCE</scope>
</reference>
<dbReference type="Pfam" id="PF10531">
    <property type="entry name" value="SLBB"/>
    <property type="match status" value="1"/>
</dbReference>
<gene>
    <name evidence="4" type="ORF">N47_E49120</name>
</gene>
<dbReference type="InterPro" id="IPR049712">
    <property type="entry name" value="Poly_export"/>
</dbReference>
<dbReference type="Gene3D" id="3.10.560.10">
    <property type="entry name" value="Outer membrane lipoprotein wza domain like"/>
    <property type="match status" value="1"/>
</dbReference>
<feature type="domain" description="Soluble ligand binding" evidence="3">
    <location>
        <begin position="125"/>
        <end position="170"/>
    </location>
</feature>
<evidence type="ECO:0000259" key="3">
    <source>
        <dbReference type="Pfam" id="PF10531"/>
    </source>
</evidence>
<evidence type="ECO:0000259" key="2">
    <source>
        <dbReference type="Pfam" id="PF02563"/>
    </source>
</evidence>
<feature type="domain" description="Polysaccharide export protein N-terminal" evidence="2">
    <location>
        <begin position="46"/>
        <end position="119"/>
    </location>
</feature>
<protein>
    <submittedName>
        <fullName evidence="4">Uncharacterized protein</fullName>
    </submittedName>
</protein>
<dbReference type="InterPro" id="IPR019554">
    <property type="entry name" value="Soluble_ligand-bd"/>
</dbReference>
<dbReference type="Pfam" id="PF02563">
    <property type="entry name" value="Poly_export"/>
    <property type="match status" value="1"/>
</dbReference>